<accession>A0A375Z0E9</accession>
<evidence type="ECO:0000256" key="2">
    <source>
        <dbReference type="ARBA" id="ARBA00015007"/>
    </source>
</evidence>
<dbReference type="Gene3D" id="3.40.50.1820">
    <property type="entry name" value="alpha/beta hydrolase"/>
    <property type="match status" value="1"/>
</dbReference>
<evidence type="ECO:0000313" key="6">
    <source>
        <dbReference type="EMBL" id="SRX94673.1"/>
    </source>
</evidence>
<keyword evidence="7" id="KW-1185">Reference proteome</keyword>
<sequence length="254" mass="27283">MTLDELTSVATQFPPWIKHFAARGSARAGATVVFPHAGGAAVGYRALASALSLAADTFVVQYPQRAERLDEPAAQTVHDLARGLFNAGPWHDVAPLRLFGHSMGAIVAFEFARIAEQHGVELPTLWVSAAPAPSIVATLPQLPTTDSELLADLADLGATDPRLLEDEEFVGLLMPPARGDYQALNRYACGPDIRIRADIQALGGRQDHRVDLASLQQWKVHTKAAFSLSLYDGGHFYITEHIQAVAAQVNADGC</sequence>
<comment type="catalytic activity">
    <reaction evidence="4">
        <text>a fatty acyl-CoA + H2O = a fatty acid + CoA + H(+)</text>
        <dbReference type="Rhea" id="RHEA:16781"/>
        <dbReference type="ChEBI" id="CHEBI:15377"/>
        <dbReference type="ChEBI" id="CHEBI:15378"/>
        <dbReference type="ChEBI" id="CHEBI:28868"/>
        <dbReference type="ChEBI" id="CHEBI:57287"/>
        <dbReference type="ChEBI" id="CHEBI:77636"/>
    </reaction>
</comment>
<dbReference type="PANTHER" id="PTHR11487:SF0">
    <property type="entry name" value="S-ACYL FATTY ACID SYNTHASE THIOESTERASE, MEDIUM CHAIN"/>
    <property type="match status" value="1"/>
</dbReference>
<name>A0A375Z0E9_MYCSH</name>
<reference evidence="6 7" key="1">
    <citation type="submission" date="2018-05" db="EMBL/GenBank/DDBJ databases">
        <authorList>
            <consortium name="IHU Genomes"/>
        </authorList>
    </citation>
    <scope>NUCLEOTIDE SEQUENCE [LARGE SCALE GENOMIC DNA]</scope>
    <source>
        <strain evidence="6 7">P7336</strain>
    </source>
</reference>
<dbReference type="InterPro" id="IPR001031">
    <property type="entry name" value="Thioesterase"/>
</dbReference>
<dbReference type="InterPro" id="IPR029058">
    <property type="entry name" value="AB_hydrolase_fold"/>
</dbReference>
<dbReference type="InterPro" id="IPR012223">
    <property type="entry name" value="TEII"/>
</dbReference>
<gene>
    <name evidence="6" type="ORF">MSP7336_02932</name>
</gene>
<evidence type="ECO:0000256" key="3">
    <source>
        <dbReference type="ARBA" id="ARBA00023026"/>
    </source>
</evidence>
<organism evidence="6 7">
    <name type="scientific">Mycobacterium shimoidei</name>
    <dbReference type="NCBI Taxonomy" id="29313"/>
    <lineage>
        <taxon>Bacteria</taxon>
        <taxon>Bacillati</taxon>
        <taxon>Actinomycetota</taxon>
        <taxon>Actinomycetes</taxon>
        <taxon>Mycobacteriales</taxon>
        <taxon>Mycobacteriaceae</taxon>
        <taxon>Mycobacterium</taxon>
    </lineage>
</organism>
<evidence type="ECO:0000256" key="4">
    <source>
        <dbReference type="ARBA" id="ARBA00024293"/>
    </source>
</evidence>
<dbReference type="Pfam" id="PF00975">
    <property type="entry name" value="Thioesterase"/>
    <property type="match status" value="1"/>
</dbReference>
<feature type="domain" description="Thioesterase" evidence="5">
    <location>
        <begin position="32"/>
        <end position="251"/>
    </location>
</feature>
<protein>
    <recommendedName>
        <fullName evidence="2">Thioesterase TesA</fullName>
    </recommendedName>
</protein>
<comment type="similarity">
    <text evidence="1">Belongs to the thioesterase family.</text>
</comment>
<dbReference type="RefSeq" id="WP_244917465.1">
    <property type="nucleotide sequence ID" value="NZ_UEGW01000001.1"/>
</dbReference>
<evidence type="ECO:0000259" key="5">
    <source>
        <dbReference type="Pfam" id="PF00975"/>
    </source>
</evidence>
<evidence type="ECO:0000313" key="7">
    <source>
        <dbReference type="Proteomes" id="UP000252015"/>
    </source>
</evidence>
<dbReference type="AlphaFoldDB" id="A0A375Z0E9"/>
<dbReference type="Proteomes" id="UP000252015">
    <property type="component" value="Unassembled WGS sequence"/>
</dbReference>
<dbReference type="STRING" id="29313.BHQ16_16110"/>
<evidence type="ECO:0000256" key="1">
    <source>
        <dbReference type="ARBA" id="ARBA00007169"/>
    </source>
</evidence>
<dbReference type="GO" id="GO:0008610">
    <property type="term" value="P:lipid biosynthetic process"/>
    <property type="evidence" value="ECO:0007669"/>
    <property type="project" value="TreeGrafter"/>
</dbReference>
<proteinExistence type="inferred from homology"/>
<dbReference type="SUPFAM" id="SSF53474">
    <property type="entry name" value="alpha/beta-Hydrolases"/>
    <property type="match status" value="1"/>
</dbReference>
<dbReference type="EMBL" id="UEGW01000001">
    <property type="protein sequence ID" value="SRX94673.1"/>
    <property type="molecule type" value="Genomic_DNA"/>
</dbReference>
<dbReference type="PANTHER" id="PTHR11487">
    <property type="entry name" value="THIOESTERASE"/>
    <property type="match status" value="1"/>
</dbReference>
<keyword evidence="3" id="KW-0843">Virulence</keyword>